<keyword evidence="1" id="KW-0472">Membrane</keyword>
<evidence type="ECO:0000313" key="2">
    <source>
        <dbReference type="EMBL" id="QEE17541.1"/>
    </source>
</evidence>
<feature type="transmembrane region" description="Helical" evidence="1">
    <location>
        <begin position="12"/>
        <end position="35"/>
    </location>
</feature>
<keyword evidence="1" id="KW-0812">Transmembrane</keyword>
<evidence type="ECO:0000256" key="1">
    <source>
        <dbReference type="SAM" id="Phobius"/>
    </source>
</evidence>
<keyword evidence="3" id="KW-1185">Reference proteome</keyword>
<reference evidence="2 3" key="2">
    <citation type="journal article" date="2024" name="Int. J. Syst. Evol. Microbiol.">
        <title>Promethearchaeum syntrophicum gen. nov., sp. nov., an anaerobic, obligately syntrophic archaeon, the first isolate of the lineage 'Asgard' archaea, and proposal of the new archaeal phylum Promethearchaeota phyl. nov. and kingdom Promethearchaeati regn. nov.</title>
        <authorList>
            <person name="Imachi H."/>
            <person name="Nobu M.K."/>
            <person name="Kato S."/>
            <person name="Takaki Y."/>
            <person name="Miyazaki M."/>
            <person name="Miyata M."/>
            <person name="Ogawara M."/>
            <person name="Saito Y."/>
            <person name="Sakai S."/>
            <person name="Tahara Y.O."/>
            <person name="Takano Y."/>
            <person name="Tasumi E."/>
            <person name="Uematsu K."/>
            <person name="Yoshimura T."/>
            <person name="Itoh T."/>
            <person name="Ohkuma M."/>
            <person name="Takai K."/>
        </authorList>
    </citation>
    <scope>NUCLEOTIDE SEQUENCE [LARGE SCALE GENOMIC DNA]</scope>
    <source>
        <strain evidence="2 3">MK-D1</strain>
    </source>
</reference>
<feature type="transmembrane region" description="Helical" evidence="1">
    <location>
        <begin position="253"/>
        <end position="272"/>
    </location>
</feature>
<keyword evidence="1" id="KW-1133">Transmembrane helix</keyword>
<proteinExistence type="predicted"/>
<dbReference type="AlphaFoldDB" id="A0A5B9DEV5"/>
<dbReference type="EMBL" id="CP042905">
    <property type="protein sequence ID" value="QEE17541.1"/>
    <property type="molecule type" value="Genomic_DNA"/>
</dbReference>
<dbReference type="KEGG" id="psyt:DSAG12_03378"/>
<reference evidence="2 3" key="1">
    <citation type="journal article" date="2020" name="Nature">
        <title>Isolation of an archaeon at the prokaryote-eukaryote interface.</title>
        <authorList>
            <person name="Imachi H."/>
            <person name="Nobu M.K."/>
            <person name="Nakahara N."/>
            <person name="Morono Y."/>
            <person name="Ogawara M."/>
            <person name="Takaki Y."/>
            <person name="Takano Y."/>
            <person name="Uematsu K."/>
            <person name="Ikuta T."/>
            <person name="Ito M."/>
            <person name="Matsui Y."/>
            <person name="Miyazaki M."/>
            <person name="Murata K."/>
            <person name="Saito Y."/>
            <person name="Sakai S."/>
            <person name="Song C."/>
            <person name="Tasumi E."/>
            <person name="Yamanaka Y."/>
            <person name="Yamaguchi T."/>
            <person name="Kamagata Y."/>
            <person name="Tamaki H."/>
            <person name="Takai K."/>
        </authorList>
    </citation>
    <scope>NUCLEOTIDE SEQUENCE [LARGE SCALE GENOMIC DNA]</scope>
    <source>
        <strain evidence="2 3">MK-D1</strain>
    </source>
</reference>
<accession>A0A5B9DEV5</accession>
<feature type="transmembrane region" description="Helical" evidence="1">
    <location>
        <begin position="159"/>
        <end position="181"/>
    </location>
</feature>
<feature type="transmembrane region" description="Helical" evidence="1">
    <location>
        <begin position="193"/>
        <end position="216"/>
    </location>
</feature>
<feature type="transmembrane region" description="Helical" evidence="1">
    <location>
        <begin position="78"/>
        <end position="95"/>
    </location>
</feature>
<evidence type="ECO:0000313" key="3">
    <source>
        <dbReference type="Proteomes" id="UP000321408"/>
    </source>
</evidence>
<feature type="transmembrane region" description="Helical" evidence="1">
    <location>
        <begin position="228"/>
        <end position="247"/>
    </location>
</feature>
<feature type="transmembrane region" description="Helical" evidence="1">
    <location>
        <begin position="41"/>
        <end position="58"/>
    </location>
</feature>
<protein>
    <submittedName>
        <fullName evidence="2">Zinc ribbon domain-containing protein</fullName>
    </submittedName>
</protein>
<name>A0A5B9DEV5_9ARCH</name>
<organism evidence="2 3">
    <name type="scientific">Promethearchaeum syntrophicum</name>
    <dbReference type="NCBI Taxonomy" id="2594042"/>
    <lineage>
        <taxon>Archaea</taxon>
        <taxon>Promethearchaeati</taxon>
        <taxon>Promethearchaeota</taxon>
        <taxon>Promethearchaeia</taxon>
        <taxon>Promethearchaeales</taxon>
        <taxon>Promethearchaeaceae</taxon>
        <taxon>Promethearchaeum</taxon>
    </lineage>
</organism>
<gene>
    <name evidence="2" type="ORF">DSAG12_03378</name>
</gene>
<sequence>MNKKYSKDLSFRDLLIIIMLSLLQTTLITALLNNLIFQENFYLYAGLFAFLLFQLVFIFPPGYRQPNLNDFRILIKKIWPILLEIILEFAFFIYFKQKINNTGWESYSSGTITMFHHYSFVYHFILLIPLYTFCLWQFKNYQMKINIDNEAIPVSNKQFLQHLIMSLITIASPFAIYLLITELDVNSNWESEMVYFGCMLLPFILNLIVLKAFLPFSVFHPLNLIKLLILYLSWHWIVLWNVASVIIYYNSVFYQVLGLISILGMLILLYYFQLNLEKSCGLPIAAQLPENTHISNLEGKKELKLTNPQFNCPTCGNQLNSQMVKELSEENNIFCSYCGEKIRYQEVFQLPKEKILSKHQEILKKVQQSNSELNSHINNP</sequence>
<dbReference type="RefSeq" id="WP_147664432.1">
    <property type="nucleotide sequence ID" value="NZ_CP042905.2"/>
</dbReference>
<dbReference type="GeneID" id="41331346"/>
<dbReference type="Proteomes" id="UP000321408">
    <property type="component" value="Chromosome"/>
</dbReference>
<feature type="transmembrane region" description="Helical" evidence="1">
    <location>
        <begin position="115"/>
        <end position="138"/>
    </location>
</feature>